<comment type="caution">
    <text evidence="3">The sequence shown here is derived from an EMBL/GenBank/DDBJ whole genome shotgun (WGS) entry which is preliminary data.</text>
</comment>
<sequence length="181" mass="19699">MHTQAAGAGHDGLVTPDWCRLMARYNRWQNTSLIAAAETLEPAALLAERGAFWGSIHGTLSHILWADHVWMARLDGWPPPGGGLSDSDGYAPDWAELRARRRITDARIARWAGALGPADLANDLVWQSGAAGREVARPRAICVLHMFNHQTHHRGQVHAMLTAAGAAPGDTDLFLMPDMTN</sequence>
<reference evidence="3 4" key="1">
    <citation type="submission" date="2024-06" db="EMBL/GenBank/DDBJ databases">
        <title>Genome of Rhodovulum iodosum, a marine photoferrotroph.</title>
        <authorList>
            <person name="Bianchini G."/>
            <person name="Nikeleit V."/>
            <person name="Kappler A."/>
            <person name="Bryce C."/>
            <person name="Sanchez-Baracaldo P."/>
        </authorList>
    </citation>
    <scope>NUCLEOTIDE SEQUENCE [LARGE SCALE GENOMIC DNA]</scope>
    <source>
        <strain evidence="3 4">UT/N1</strain>
    </source>
</reference>
<evidence type="ECO:0000256" key="1">
    <source>
        <dbReference type="ARBA" id="ARBA00008635"/>
    </source>
</evidence>
<dbReference type="PANTHER" id="PTHR37302:SF1">
    <property type="entry name" value="PROTEIN DINB"/>
    <property type="match status" value="1"/>
</dbReference>
<evidence type="ECO:0000256" key="2">
    <source>
        <dbReference type="ARBA" id="ARBA00022723"/>
    </source>
</evidence>
<comment type="similarity">
    <text evidence="1">Belongs to the DinB family.</text>
</comment>
<evidence type="ECO:0000313" key="3">
    <source>
        <dbReference type="EMBL" id="MEX5728535.1"/>
    </source>
</evidence>
<proteinExistence type="inferred from homology"/>
<dbReference type="InterPro" id="IPR007837">
    <property type="entry name" value="DinB"/>
</dbReference>
<dbReference type="InterPro" id="IPR034660">
    <property type="entry name" value="DinB/YfiT-like"/>
</dbReference>
<accession>A0ABV3XT69</accession>
<organism evidence="3 4">
    <name type="scientific">Rhodovulum iodosum</name>
    <dbReference type="NCBI Taxonomy" id="68291"/>
    <lineage>
        <taxon>Bacteria</taxon>
        <taxon>Pseudomonadati</taxon>
        <taxon>Pseudomonadota</taxon>
        <taxon>Alphaproteobacteria</taxon>
        <taxon>Rhodobacterales</taxon>
        <taxon>Paracoccaceae</taxon>
        <taxon>Rhodovulum</taxon>
    </lineage>
</organism>
<name>A0ABV3XT69_9RHOB</name>
<dbReference type="SUPFAM" id="SSF109854">
    <property type="entry name" value="DinB/YfiT-like putative metalloenzymes"/>
    <property type="match status" value="1"/>
</dbReference>
<evidence type="ECO:0000313" key="4">
    <source>
        <dbReference type="Proteomes" id="UP001560019"/>
    </source>
</evidence>
<dbReference type="Proteomes" id="UP001560019">
    <property type="component" value="Unassembled WGS sequence"/>
</dbReference>
<dbReference type="Pfam" id="PF05163">
    <property type="entry name" value="DinB"/>
    <property type="match status" value="1"/>
</dbReference>
<dbReference type="EMBL" id="JBEHHI010000002">
    <property type="protein sequence ID" value="MEX5728535.1"/>
    <property type="molecule type" value="Genomic_DNA"/>
</dbReference>
<gene>
    <name evidence="3" type="ORF">Ga0609869_001888</name>
</gene>
<keyword evidence="2" id="KW-0479">Metal-binding</keyword>
<dbReference type="RefSeq" id="WP_245972315.1">
    <property type="nucleotide sequence ID" value="NZ_JBEHHI010000002.1"/>
</dbReference>
<keyword evidence="4" id="KW-1185">Reference proteome</keyword>
<dbReference type="Gene3D" id="1.20.120.450">
    <property type="entry name" value="dinb family like domain"/>
    <property type="match status" value="1"/>
</dbReference>
<dbReference type="PANTHER" id="PTHR37302">
    <property type="entry name" value="SLR1116 PROTEIN"/>
    <property type="match status" value="1"/>
</dbReference>
<protein>
    <submittedName>
        <fullName evidence="3">Damage-inducible protein DinB</fullName>
    </submittedName>
</protein>